<feature type="region of interest" description="Disordered" evidence="1">
    <location>
        <begin position="56"/>
        <end position="81"/>
    </location>
</feature>
<reference evidence="2" key="1">
    <citation type="submission" date="2022-01" db="EMBL/GenBank/DDBJ databases">
        <authorList>
            <person name="Braso-Vives M."/>
        </authorList>
    </citation>
    <scope>NUCLEOTIDE SEQUENCE</scope>
</reference>
<gene>
    <name evidence="2" type="primary">Hypp8428</name>
    <name evidence="2" type="ORF">BLAG_LOCUS10111</name>
</gene>
<evidence type="ECO:0000256" key="1">
    <source>
        <dbReference type="SAM" id="MobiDB-lite"/>
    </source>
</evidence>
<protein>
    <submittedName>
        <fullName evidence="2">Hypp8428 protein</fullName>
    </submittedName>
</protein>
<evidence type="ECO:0000313" key="3">
    <source>
        <dbReference type="Proteomes" id="UP000838412"/>
    </source>
</evidence>
<evidence type="ECO:0000313" key="2">
    <source>
        <dbReference type="EMBL" id="CAH1248809.1"/>
    </source>
</evidence>
<proteinExistence type="predicted"/>
<accession>A0A8J9Z8L0</accession>
<name>A0A8J9Z8L0_BRALA</name>
<dbReference type="Proteomes" id="UP000838412">
    <property type="component" value="Chromosome 17"/>
</dbReference>
<keyword evidence="3" id="KW-1185">Reference proteome</keyword>
<feature type="compositionally biased region" description="Polar residues" evidence="1">
    <location>
        <begin position="69"/>
        <end position="81"/>
    </location>
</feature>
<sequence length="128" mass="14337">MRDLASARENEAVPDSPRCNLNKVLYLVRRLPRCRASVTFLEQAQTEASIPKEAVFSTNHAGKKEEQKINTGDSKSANSRSCYGIDTSHTTDVRDFFGNTSRIQADRLVVSVKTDLSHICFCWDSNLV</sequence>
<dbReference type="AlphaFoldDB" id="A0A8J9Z8L0"/>
<organism evidence="2 3">
    <name type="scientific">Branchiostoma lanceolatum</name>
    <name type="common">Common lancelet</name>
    <name type="synonym">Amphioxus lanceolatum</name>
    <dbReference type="NCBI Taxonomy" id="7740"/>
    <lineage>
        <taxon>Eukaryota</taxon>
        <taxon>Metazoa</taxon>
        <taxon>Chordata</taxon>
        <taxon>Cephalochordata</taxon>
        <taxon>Leptocardii</taxon>
        <taxon>Amphioxiformes</taxon>
        <taxon>Branchiostomatidae</taxon>
        <taxon>Branchiostoma</taxon>
    </lineage>
</organism>
<dbReference type="EMBL" id="OV696702">
    <property type="protein sequence ID" value="CAH1248809.1"/>
    <property type="molecule type" value="Genomic_DNA"/>
</dbReference>